<organism evidence="7 8">
    <name type="scientific">Hoylesella enoeca</name>
    <dbReference type="NCBI Taxonomy" id="76123"/>
    <lineage>
        <taxon>Bacteria</taxon>
        <taxon>Pseudomonadati</taxon>
        <taxon>Bacteroidota</taxon>
        <taxon>Bacteroidia</taxon>
        <taxon>Bacteroidales</taxon>
        <taxon>Prevotellaceae</taxon>
        <taxon>Hoylesella</taxon>
    </lineage>
</organism>
<dbReference type="EMBL" id="CP013195">
    <property type="protein sequence ID" value="ALO48493.1"/>
    <property type="molecule type" value="Genomic_DNA"/>
</dbReference>
<evidence type="ECO:0000313" key="7">
    <source>
        <dbReference type="EMBL" id="ALO48493.1"/>
    </source>
</evidence>
<protein>
    <recommendedName>
        <fullName evidence="9">Polysaccharide biosynthesis protein</fullName>
    </recommendedName>
</protein>
<dbReference type="Proteomes" id="UP000056252">
    <property type="component" value="Chromosome"/>
</dbReference>
<feature type="transmembrane region" description="Helical" evidence="6">
    <location>
        <begin position="7"/>
        <end position="28"/>
    </location>
</feature>
<dbReference type="InterPro" id="IPR002797">
    <property type="entry name" value="Polysacc_synth"/>
</dbReference>
<dbReference type="GO" id="GO:0005886">
    <property type="term" value="C:plasma membrane"/>
    <property type="evidence" value="ECO:0007669"/>
    <property type="project" value="UniProtKB-SubCell"/>
</dbReference>
<evidence type="ECO:0000256" key="6">
    <source>
        <dbReference type="SAM" id="Phobius"/>
    </source>
</evidence>
<accession>A0A0S2KJJ7</accession>
<keyword evidence="5 6" id="KW-0472">Membrane</keyword>
<evidence type="ECO:0008006" key="9">
    <source>
        <dbReference type="Google" id="ProtNLM"/>
    </source>
</evidence>
<evidence type="ECO:0000256" key="5">
    <source>
        <dbReference type="ARBA" id="ARBA00023136"/>
    </source>
</evidence>
<proteinExistence type="predicted"/>
<feature type="transmembrane region" description="Helical" evidence="6">
    <location>
        <begin position="167"/>
        <end position="190"/>
    </location>
</feature>
<dbReference type="eggNOG" id="COG2244">
    <property type="taxonomic scope" value="Bacteria"/>
</dbReference>
<dbReference type="Pfam" id="PF01943">
    <property type="entry name" value="Polysacc_synt"/>
    <property type="match status" value="1"/>
</dbReference>
<dbReference type="KEGG" id="peo:AS203_04855"/>
<feature type="transmembrane region" description="Helical" evidence="6">
    <location>
        <begin position="141"/>
        <end position="161"/>
    </location>
</feature>
<feature type="transmembrane region" description="Helical" evidence="6">
    <location>
        <begin position="211"/>
        <end position="237"/>
    </location>
</feature>
<sequence>MVLKNILYLLVTQIVNYILSLITIKYLLMTIGVSNFGKIAFVQAFLSYFIVFIDYGFSISATRDIARCHKDDRIAISRIFASTMTAKFILLIAGLLVYAGLVLLIPKFSANKLTFLLFSGVLIGTCLFPQWYFQGIQKMEYITWINILIKAVLLLLVFLFVKQGSDYVFVPLIYSLSYVLFGVYALLLALKHCSFRGNYDQHTVLTAFRGGFPLFLSSAVSILLNGSSIFILGLIVADDVVGYYAGYDKLIRSCLMIFTPITTAIYPHVSETITENFSAGVKLIKKAAAFTLLLAMCLIIFLIALSDYIIPLIFTEAFLRFRGVLVILAAWMVFNVANNFIGIQYYTSIGKSKVYAQSLTASGIITLGLMIYLTRLQSCYGTAVSILIGEVLLTAILLLRINSLYDD</sequence>
<dbReference type="AlphaFoldDB" id="A0A0S2KJJ7"/>
<feature type="transmembrane region" description="Helical" evidence="6">
    <location>
        <begin position="354"/>
        <end position="374"/>
    </location>
</feature>
<feature type="transmembrane region" description="Helical" evidence="6">
    <location>
        <begin position="249"/>
        <end position="266"/>
    </location>
</feature>
<evidence type="ECO:0000313" key="8">
    <source>
        <dbReference type="Proteomes" id="UP000056252"/>
    </source>
</evidence>
<keyword evidence="2" id="KW-1003">Cell membrane</keyword>
<evidence type="ECO:0000256" key="1">
    <source>
        <dbReference type="ARBA" id="ARBA00004651"/>
    </source>
</evidence>
<keyword evidence="4 6" id="KW-1133">Transmembrane helix</keyword>
<evidence type="ECO:0000256" key="3">
    <source>
        <dbReference type="ARBA" id="ARBA00022692"/>
    </source>
</evidence>
<keyword evidence="8" id="KW-1185">Reference proteome</keyword>
<dbReference type="InterPro" id="IPR050833">
    <property type="entry name" value="Poly_Biosynth_Transport"/>
</dbReference>
<feature type="transmembrane region" description="Helical" evidence="6">
    <location>
        <begin position="380"/>
        <end position="399"/>
    </location>
</feature>
<gene>
    <name evidence="7" type="ORF">AS203_04855</name>
</gene>
<feature type="transmembrane region" description="Helical" evidence="6">
    <location>
        <begin position="321"/>
        <end position="342"/>
    </location>
</feature>
<evidence type="ECO:0000256" key="4">
    <source>
        <dbReference type="ARBA" id="ARBA00022989"/>
    </source>
</evidence>
<feature type="transmembrane region" description="Helical" evidence="6">
    <location>
        <begin position="287"/>
        <end position="309"/>
    </location>
</feature>
<dbReference type="PANTHER" id="PTHR30250:SF11">
    <property type="entry name" value="O-ANTIGEN TRANSPORTER-RELATED"/>
    <property type="match status" value="1"/>
</dbReference>
<reference evidence="8" key="1">
    <citation type="submission" date="2015-11" db="EMBL/GenBank/DDBJ databases">
        <authorList>
            <person name="Holder M.E."/>
            <person name="Ajami N.J."/>
            <person name="Petrosino J.F."/>
        </authorList>
    </citation>
    <scope>NUCLEOTIDE SEQUENCE [LARGE SCALE GENOMIC DNA]</scope>
    <source>
        <strain evidence="8">F0113</strain>
    </source>
</reference>
<comment type="subcellular location">
    <subcellularLocation>
        <location evidence="1">Cell membrane</location>
        <topology evidence="1">Multi-pass membrane protein</topology>
    </subcellularLocation>
</comment>
<dbReference type="RefSeq" id="WP_025065995.1">
    <property type="nucleotide sequence ID" value="NZ_CP013195.1"/>
</dbReference>
<name>A0A0S2KJJ7_9BACT</name>
<evidence type="ECO:0000256" key="2">
    <source>
        <dbReference type="ARBA" id="ARBA00022475"/>
    </source>
</evidence>
<feature type="transmembrane region" description="Helical" evidence="6">
    <location>
        <begin position="40"/>
        <end position="58"/>
    </location>
</feature>
<dbReference type="STRING" id="76123.AS203_04855"/>
<keyword evidence="3 6" id="KW-0812">Transmembrane</keyword>
<feature type="transmembrane region" description="Helical" evidence="6">
    <location>
        <begin position="79"/>
        <end position="101"/>
    </location>
</feature>
<dbReference type="PANTHER" id="PTHR30250">
    <property type="entry name" value="PST FAMILY PREDICTED COLANIC ACID TRANSPORTER"/>
    <property type="match status" value="1"/>
</dbReference>